<evidence type="ECO:0000256" key="1">
    <source>
        <dbReference type="SAM" id="MobiDB-lite"/>
    </source>
</evidence>
<protein>
    <submittedName>
        <fullName evidence="3">Uncharacterized protein</fullName>
    </submittedName>
</protein>
<keyword evidence="2" id="KW-0472">Membrane</keyword>
<keyword evidence="2" id="KW-1133">Transmembrane helix</keyword>
<reference evidence="3" key="1">
    <citation type="submission" date="2021-01" db="EMBL/GenBank/DDBJ databases">
        <authorList>
            <person name="Corre E."/>
            <person name="Pelletier E."/>
            <person name="Niang G."/>
            <person name="Scheremetjew M."/>
            <person name="Finn R."/>
            <person name="Kale V."/>
            <person name="Holt S."/>
            <person name="Cochrane G."/>
            <person name="Meng A."/>
            <person name="Brown T."/>
            <person name="Cohen L."/>
        </authorList>
    </citation>
    <scope>NUCLEOTIDE SEQUENCE</scope>
    <source>
        <strain evidence="3">10249 10 AB</strain>
    </source>
</reference>
<dbReference type="EMBL" id="HBIX01002742">
    <property type="protein sequence ID" value="CAE0709348.1"/>
    <property type="molecule type" value="Transcribed_RNA"/>
</dbReference>
<accession>A0A7S4AAV4</accession>
<proteinExistence type="predicted"/>
<evidence type="ECO:0000313" key="3">
    <source>
        <dbReference type="EMBL" id="CAE0709348.1"/>
    </source>
</evidence>
<keyword evidence="2" id="KW-0812">Transmembrane</keyword>
<feature type="region of interest" description="Disordered" evidence="1">
    <location>
        <begin position="275"/>
        <end position="298"/>
    </location>
</feature>
<feature type="transmembrane region" description="Helical" evidence="2">
    <location>
        <begin position="199"/>
        <end position="220"/>
    </location>
</feature>
<feature type="transmembrane region" description="Helical" evidence="2">
    <location>
        <begin position="39"/>
        <end position="59"/>
    </location>
</feature>
<organism evidence="3">
    <name type="scientific">Pseudo-nitzschia australis</name>
    <dbReference type="NCBI Taxonomy" id="44445"/>
    <lineage>
        <taxon>Eukaryota</taxon>
        <taxon>Sar</taxon>
        <taxon>Stramenopiles</taxon>
        <taxon>Ochrophyta</taxon>
        <taxon>Bacillariophyta</taxon>
        <taxon>Bacillariophyceae</taxon>
        <taxon>Bacillariophycidae</taxon>
        <taxon>Bacillariales</taxon>
        <taxon>Bacillariaceae</taxon>
        <taxon>Pseudo-nitzschia</taxon>
    </lineage>
</organism>
<feature type="compositionally biased region" description="Basic and acidic residues" evidence="1">
    <location>
        <begin position="275"/>
        <end position="291"/>
    </location>
</feature>
<feature type="transmembrane region" description="Helical" evidence="2">
    <location>
        <begin position="173"/>
        <end position="193"/>
    </location>
</feature>
<feature type="transmembrane region" description="Helical" evidence="2">
    <location>
        <begin position="241"/>
        <end position="264"/>
    </location>
</feature>
<gene>
    <name evidence="3" type="ORF">PAUS00366_LOCUS2068</name>
</gene>
<evidence type="ECO:0000256" key="2">
    <source>
        <dbReference type="SAM" id="Phobius"/>
    </source>
</evidence>
<name>A0A7S4AAV4_9STRA</name>
<dbReference type="AlphaFoldDB" id="A0A7S4AAV4"/>
<sequence>MDPFENSNHLEQPRQSRFRRAVRVLKGRAGPNLSQANDAVLSFIWIVSGVLTVLIPLIYRTIRKNMYREEYMKYFWEEEYEYYAEQRKQNYENDANGYNYGGAYTANAYSEYMDVNRCRWWQLNCFSFFVNSEGEPMEDQEWMPAWYSGFSLTEEERAEMQDNLEQPGSLKFVYVWQIVLFLALGVYGVMVIQQNRNPTGLIIGLLVWSNFAFLSMWLMADGSIITEGQDVKRTGFYGQMSVLIFMTNFWYFLHGLAFLLVFWIRASSMAEEDKKEKEQRTAAEAPAEKPYKAPATAL</sequence>